<evidence type="ECO:0000256" key="5">
    <source>
        <dbReference type="ARBA" id="ARBA00023136"/>
    </source>
</evidence>
<evidence type="ECO:0000256" key="2">
    <source>
        <dbReference type="ARBA" id="ARBA00022475"/>
    </source>
</evidence>
<evidence type="ECO:0000313" key="7">
    <source>
        <dbReference type="EMBL" id="AWI51705.1"/>
    </source>
</evidence>
<evidence type="ECO:0000256" key="1">
    <source>
        <dbReference type="ARBA" id="ARBA00004651"/>
    </source>
</evidence>
<organism evidence="7 8">
    <name type="scientific">Actinobacillus porcitonsillarum</name>
    <dbReference type="NCBI Taxonomy" id="189834"/>
    <lineage>
        <taxon>Bacteria</taxon>
        <taxon>Pseudomonadati</taxon>
        <taxon>Pseudomonadota</taxon>
        <taxon>Gammaproteobacteria</taxon>
        <taxon>Pasteurellales</taxon>
        <taxon>Pasteurellaceae</taxon>
        <taxon>Actinobacillus</taxon>
    </lineage>
</organism>
<keyword evidence="5 6" id="KW-0472">Membrane</keyword>
<proteinExistence type="predicted"/>
<keyword evidence="3 6" id="KW-0812">Transmembrane</keyword>
<feature type="transmembrane region" description="Helical" evidence="6">
    <location>
        <begin position="92"/>
        <end position="116"/>
    </location>
</feature>
<dbReference type="GO" id="GO:0005886">
    <property type="term" value="C:plasma membrane"/>
    <property type="evidence" value="ECO:0007669"/>
    <property type="project" value="UniProtKB-SubCell"/>
</dbReference>
<comment type="subcellular location">
    <subcellularLocation>
        <location evidence="1">Cell membrane</location>
        <topology evidence="1">Multi-pass membrane protein</topology>
    </subcellularLocation>
</comment>
<keyword evidence="7" id="KW-0378">Hydrolase</keyword>
<keyword evidence="4 6" id="KW-1133">Transmembrane helix</keyword>
<name>A0A2U8FL33_9PAST</name>
<gene>
    <name evidence="7" type="ORF">DDU33_09515</name>
</gene>
<dbReference type="InterPro" id="IPR005538">
    <property type="entry name" value="LrgA/CidA"/>
</dbReference>
<accession>A0A2U8FL33</accession>
<dbReference type="RefSeq" id="WP_005821099.1">
    <property type="nucleotide sequence ID" value="NZ_CP029206.1"/>
</dbReference>
<dbReference type="PANTHER" id="PTHR33931:SF5">
    <property type="entry name" value="UPF0299 MEMBRANE PROTEIN YOHJ"/>
    <property type="match status" value="1"/>
</dbReference>
<reference evidence="8" key="1">
    <citation type="submission" date="2018-05" db="EMBL/GenBank/DDBJ databases">
        <title>Complete genome sequence of Actinobacillus porcitonsillarum reference strain 9953L55 (CCUG 46996).</title>
        <authorList>
            <person name="Dona V."/>
            <person name="Perreten V."/>
        </authorList>
    </citation>
    <scope>NUCLEOTIDE SEQUENCE [LARGE SCALE GENOMIC DNA]</scope>
    <source>
        <strain evidence="8">9953L55</strain>
    </source>
</reference>
<dbReference type="Proteomes" id="UP000244920">
    <property type="component" value="Chromosome"/>
</dbReference>
<dbReference type="EMBL" id="CP029206">
    <property type="protein sequence ID" value="AWI51705.1"/>
    <property type="molecule type" value="Genomic_DNA"/>
</dbReference>
<evidence type="ECO:0000256" key="3">
    <source>
        <dbReference type="ARBA" id="ARBA00022692"/>
    </source>
</evidence>
<sequence>MLIKAIRNLLSLALLFAMLYLGKGLAILIPIGISDSIWGMLLLFSCLVLGIVKVEWVTPSARPLTRYMTVFFIPICAEIIEHLDVLQAHLASFVLSNVLSTSLSVVLIGLFGQWIFHRYK</sequence>
<evidence type="ECO:0000313" key="8">
    <source>
        <dbReference type="Proteomes" id="UP000244920"/>
    </source>
</evidence>
<keyword evidence="2" id="KW-1003">Cell membrane</keyword>
<keyword evidence="8" id="KW-1185">Reference proteome</keyword>
<feature type="transmembrane region" description="Helical" evidence="6">
    <location>
        <begin position="36"/>
        <end position="52"/>
    </location>
</feature>
<dbReference type="PANTHER" id="PTHR33931">
    <property type="entry name" value="HOLIN-LIKE PROTEIN CIDA-RELATED"/>
    <property type="match status" value="1"/>
</dbReference>
<dbReference type="Pfam" id="PF03788">
    <property type="entry name" value="LrgA"/>
    <property type="match status" value="1"/>
</dbReference>
<protein>
    <submittedName>
        <fullName evidence="7">Murein hydrolase transporter LrgA</fullName>
    </submittedName>
</protein>
<evidence type="ECO:0000256" key="6">
    <source>
        <dbReference type="SAM" id="Phobius"/>
    </source>
</evidence>
<dbReference type="AlphaFoldDB" id="A0A2U8FL33"/>
<evidence type="ECO:0000256" key="4">
    <source>
        <dbReference type="ARBA" id="ARBA00022989"/>
    </source>
</evidence>
<dbReference type="KEGG" id="apor:DDU33_09515"/>
<dbReference type="GO" id="GO:0016787">
    <property type="term" value="F:hydrolase activity"/>
    <property type="evidence" value="ECO:0007669"/>
    <property type="project" value="UniProtKB-KW"/>
</dbReference>